<dbReference type="AlphaFoldDB" id="A0A5C7FA90"/>
<sequence>MNNLLLLTVVVFMLSSCTSDESLQLYNARLVDHFSIVVPPDSKHVLKSSKYLAPENAIYGLNFDNQSIYISYLNDEMGRYEKIELVEDGPSGVGTAYSLSVHSRDSIFLTTGVGIGGLSVLNRSGDLLKTLKYDFGGVQAPEYTGFRNRNQKDIFIYKDSLLFFPQRVPYRGARPQSVEHKPIGCYDLAAETYSLVDFGYPAEYWSENLLDDFSFTGNGMYLYFGLVAQHFIWKIDVENNTSEKVIMKSSLFPEDFEGQEEFDNVYDRTDFLVIQPKYSSILTDPYRDLIYRIAVIPYEDDAYSKSKSVQLFQYPDNFTVIACTGDGKYVGEFTFPSRTYYPYGMFVSEEGLNVPKSHPEYLIKSGSEDEVEFDIYDLSQ</sequence>
<evidence type="ECO:0000313" key="1">
    <source>
        <dbReference type="EMBL" id="TXF87701.1"/>
    </source>
</evidence>
<comment type="caution">
    <text evidence="1">The sequence shown here is derived from an EMBL/GenBank/DDBJ whole genome shotgun (WGS) entry which is preliminary data.</text>
</comment>
<keyword evidence="2" id="KW-1185">Reference proteome</keyword>
<protein>
    <submittedName>
        <fullName evidence="1">DUF4221 domain-containing protein</fullName>
    </submittedName>
</protein>
<name>A0A5C7FA90_9BACT</name>
<accession>A0A5C7FA90</accession>
<gene>
    <name evidence="1" type="ORF">FUA23_17985</name>
</gene>
<proteinExistence type="predicted"/>
<reference evidence="1 2" key="1">
    <citation type="submission" date="2019-08" db="EMBL/GenBank/DDBJ databases">
        <title>Lewinella sp. strain SSH13 Genome sequencing and assembly.</title>
        <authorList>
            <person name="Kim I."/>
        </authorList>
    </citation>
    <scope>NUCLEOTIDE SEQUENCE [LARGE SCALE GENOMIC DNA]</scope>
    <source>
        <strain evidence="1 2">SSH13</strain>
    </source>
</reference>
<evidence type="ECO:0000313" key="2">
    <source>
        <dbReference type="Proteomes" id="UP000321907"/>
    </source>
</evidence>
<dbReference type="OrthoDB" id="828261at2"/>
<dbReference type="EMBL" id="VOXD01000033">
    <property type="protein sequence ID" value="TXF87701.1"/>
    <property type="molecule type" value="Genomic_DNA"/>
</dbReference>
<dbReference type="Pfam" id="PF13970">
    <property type="entry name" value="DUF4221"/>
    <property type="match status" value="1"/>
</dbReference>
<dbReference type="InterPro" id="IPR025316">
    <property type="entry name" value="DUF4221"/>
</dbReference>
<dbReference type="RefSeq" id="WP_147932155.1">
    <property type="nucleotide sequence ID" value="NZ_VOXD01000033.1"/>
</dbReference>
<dbReference type="Proteomes" id="UP000321907">
    <property type="component" value="Unassembled WGS sequence"/>
</dbReference>
<organism evidence="1 2">
    <name type="scientific">Neolewinella aurantiaca</name>
    <dbReference type="NCBI Taxonomy" id="2602767"/>
    <lineage>
        <taxon>Bacteria</taxon>
        <taxon>Pseudomonadati</taxon>
        <taxon>Bacteroidota</taxon>
        <taxon>Saprospiria</taxon>
        <taxon>Saprospirales</taxon>
        <taxon>Lewinellaceae</taxon>
        <taxon>Neolewinella</taxon>
    </lineage>
</organism>